<dbReference type="AlphaFoldDB" id="A0A9W5R086"/>
<evidence type="ECO:0000313" key="2">
    <source>
        <dbReference type="Proteomes" id="UP000014028"/>
    </source>
</evidence>
<gene>
    <name evidence="1" type="ORF">IKC_06200</name>
</gene>
<evidence type="ECO:0000313" key="1">
    <source>
        <dbReference type="EMBL" id="EOQ01002.1"/>
    </source>
</evidence>
<accession>A0A9W5R086</accession>
<dbReference type="EMBL" id="AHFK01000113">
    <property type="protein sequence ID" value="EOQ01002.1"/>
    <property type="molecule type" value="Genomic_DNA"/>
</dbReference>
<organism evidence="1 2">
    <name type="scientific">Bacillus cereus VD184</name>
    <dbReference type="NCBI Taxonomy" id="1053242"/>
    <lineage>
        <taxon>Bacteria</taxon>
        <taxon>Bacillati</taxon>
        <taxon>Bacillota</taxon>
        <taxon>Bacilli</taxon>
        <taxon>Bacillales</taxon>
        <taxon>Bacillaceae</taxon>
        <taxon>Bacillus</taxon>
        <taxon>Bacillus cereus group</taxon>
    </lineage>
</organism>
<proteinExistence type="predicted"/>
<comment type="caution">
    <text evidence="1">The sequence shown here is derived from an EMBL/GenBank/DDBJ whole genome shotgun (WGS) entry which is preliminary data.</text>
</comment>
<reference evidence="1 2" key="1">
    <citation type="submission" date="2012-12" db="EMBL/GenBank/DDBJ databases">
        <title>The Genome Sequence of Bacillus cereus VD184.</title>
        <authorList>
            <consortium name="The Broad Institute Genome Sequencing Platform"/>
            <consortium name="The Broad Institute Genome Sequencing Center for Infectious Disease"/>
            <person name="Feldgarden M."/>
            <person name="Van der Auwera G.A."/>
            <person name="Mahillon J."/>
            <person name="Duprez V."/>
            <person name="Timmery S."/>
            <person name="Mattelet C."/>
            <person name="Dierick K."/>
            <person name="Sun M."/>
            <person name="Yu Z."/>
            <person name="Zhu L."/>
            <person name="Hu X."/>
            <person name="Shank E.B."/>
            <person name="Swiecicka I."/>
            <person name="Hansen B.M."/>
            <person name="Andrup L."/>
            <person name="Walker B."/>
            <person name="Young S.K."/>
            <person name="Zeng Q."/>
            <person name="Gargeya S."/>
            <person name="Fitzgerald M."/>
            <person name="Haas B."/>
            <person name="Abouelleil A."/>
            <person name="Alvarado L."/>
            <person name="Arachchi H.M."/>
            <person name="Berlin A.M."/>
            <person name="Chapman S.B."/>
            <person name="Dewar J."/>
            <person name="Goldberg J."/>
            <person name="Griggs A."/>
            <person name="Gujja S."/>
            <person name="Hansen M."/>
            <person name="Howarth C."/>
            <person name="Imamovic A."/>
            <person name="Larimer J."/>
            <person name="McCowan C."/>
            <person name="Murphy C."/>
            <person name="Neiman D."/>
            <person name="Pearson M."/>
            <person name="Priest M."/>
            <person name="Roberts A."/>
            <person name="Saif S."/>
            <person name="Shea T."/>
            <person name="Sisk P."/>
            <person name="Sykes S."/>
            <person name="Wortman J."/>
            <person name="Nusbaum C."/>
            <person name="Birren B."/>
        </authorList>
    </citation>
    <scope>NUCLEOTIDE SEQUENCE [LARGE SCALE GENOMIC DNA]</scope>
    <source>
        <strain evidence="1 2">VD184</strain>
    </source>
</reference>
<protein>
    <submittedName>
        <fullName evidence="1">Uncharacterized protein</fullName>
    </submittedName>
</protein>
<name>A0A9W5R086_BACCE</name>
<dbReference type="Proteomes" id="UP000014028">
    <property type="component" value="Unassembled WGS sequence"/>
</dbReference>
<dbReference type="RefSeq" id="WP_016124126.1">
    <property type="nucleotide sequence ID" value="NZ_KB976852.1"/>
</dbReference>
<sequence>MSKVNVDELKVYTGGETLKALMEGKILNWETDQYKLDGEFLYEKNGNNDWTRSYRSIDHFMRLKFTEVATPQVGDWVRVELPDKTIIGCVTEVDNLVARIEDRLVSLKHYCEILSPEQVSEYKREQAFVKVGRKPNEFKPNDIVFVNSLGITAIVISNSNNQEVRLHQINHGAKGYTAKPHQLRPISFVEQQVDLS</sequence>